<dbReference type="InterPro" id="IPR003594">
    <property type="entry name" value="HATPase_dom"/>
</dbReference>
<evidence type="ECO:0000259" key="9">
    <source>
        <dbReference type="Pfam" id="PF13581"/>
    </source>
</evidence>
<dbReference type="GO" id="GO:0004673">
    <property type="term" value="F:protein histidine kinase activity"/>
    <property type="evidence" value="ECO:0007669"/>
    <property type="project" value="UniProtKB-EC"/>
</dbReference>
<dbReference type="PANTHER" id="PTHR41523:SF7">
    <property type="entry name" value="HISTIDINE KINASE"/>
    <property type="match status" value="1"/>
</dbReference>
<accession>A0A176YUQ4</accession>
<evidence type="ECO:0000259" key="8">
    <source>
        <dbReference type="Pfam" id="PF07568"/>
    </source>
</evidence>
<feature type="domain" description="Signal transduction histidine kinase subgroup 2 dimerisation and phosphoacceptor" evidence="8">
    <location>
        <begin position="34"/>
        <end position="108"/>
    </location>
</feature>
<comment type="catalytic activity">
    <reaction evidence="1">
        <text>ATP + protein L-histidine = ADP + protein N-phospho-L-histidine.</text>
        <dbReference type="EC" id="2.7.13.3"/>
    </reaction>
</comment>
<evidence type="ECO:0000313" key="11">
    <source>
        <dbReference type="Proteomes" id="UP000076959"/>
    </source>
</evidence>
<sequence>MPGIEARLNDTVVRSQHIASPDDQSRDWELVLRESHHRMKNTLTLLGASVRRDFTRAGTRNVSAAVDRFERRIVAFGRLYQLLSNDDDSSTVSVAAFFESLCEALSEAVLEPARIRCEAAIENGTLQASHCHRLALMLTELVTNAAKHAFPNKRGALIRIDVANRDGSWLCTVADNGIGATGPLQGTGSRILEGLARSIHARMHGETGEGGTRVTTAMPEVAD</sequence>
<dbReference type="InterPro" id="IPR011495">
    <property type="entry name" value="Sig_transdc_His_kin_sub2_dim/P"/>
</dbReference>
<dbReference type="STRING" id="1505087.AYJ54_10195"/>
<gene>
    <name evidence="10" type="ORF">AYJ54_10195</name>
</gene>
<dbReference type="AlphaFoldDB" id="A0A176YUQ4"/>
<keyword evidence="3" id="KW-0597">Phosphoprotein</keyword>
<dbReference type="EMBL" id="LUUB01000051">
    <property type="protein sequence ID" value="OAF10638.1"/>
    <property type="molecule type" value="Genomic_DNA"/>
</dbReference>
<keyword evidence="7" id="KW-0067">ATP-binding</keyword>
<organism evidence="10 11">
    <name type="scientific">Bradyrhizobium centrolobii</name>
    <dbReference type="NCBI Taxonomy" id="1505087"/>
    <lineage>
        <taxon>Bacteria</taxon>
        <taxon>Pseudomonadati</taxon>
        <taxon>Pseudomonadota</taxon>
        <taxon>Alphaproteobacteria</taxon>
        <taxon>Hyphomicrobiales</taxon>
        <taxon>Nitrobacteraceae</taxon>
        <taxon>Bradyrhizobium</taxon>
    </lineage>
</organism>
<evidence type="ECO:0000256" key="1">
    <source>
        <dbReference type="ARBA" id="ARBA00000085"/>
    </source>
</evidence>
<dbReference type="InterPro" id="IPR036890">
    <property type="entry name" value="HATPase_C_sf"/>
</dbReference>
<dbReference type="Gene3D" id="3.30.565.10">
    <property type="entry name" value="Histidine kinase-like ATPase, C-terminal domain"/>
    <property type="match status" value="1"/>
</dbReference>
<reference evidence="10 11" key="1">
    <citation type="submission" date="2016-03" db="EMBL/GenBank/DDBJ databases">
        <title>Draft Genome Sequence of the Strain BR 10245 (Bradyrhizobium sp.) isolated from nodules of Centrolobium paraense.</title>
        <authorList>
            <person name="Simoes-Araujo J.L.Sr."/>
            <person name="Barauna A.C."/>
            <person name="Silva K."/>
            <person name="Zilli J.E."/>
        </authorList>
    </citation>
    <scope>NUCLEOTIDE SEQUENCE [LARGE SCALE GENOMIC DNA]</scope>
    <source>
        <strain evidence="10 11">BR 10245</strain>
    </source>
</reference>
<dbReference type="RefSeq" id="WP_063699611.1">
    <property type="nucleotide sequence ID" value="NZ_LUUB01000051.1"/>
</dbReference>
<dbReference type="SUPFAM" id="SSF55874">
    <property type="entry name" value="ATPase domain of HSP90 chaperone/DNA topoisomerase II/histidine kinase"/>
    <property type="match status" value="1"/>
</dbReference>
<evidence type="ECO:0000256" key="7">
    <source>
        <dbReference type="ARBA" id="ARBA00022840"/>
    </source>
</evidence>
<dbReference type="Pfam" id="PF13581">
    <property type="entry name" value="HATPase_c_2"/>
    <property type="match status" value="1"/>
</dbReference>
<keyword evidence="11" id="KW-1185">Reference proteome</keyword>
<evidence type="ECO:0000313" key="10">
    <source>
        <dbReference type="EMBL" id="OAF10638.1"/>
    </source>
</evidence>
<dbReference type="PANTHER" id="PTHR41523">
    <property type="entry name" value="TWO-COMPONENT SYSTEM SENSOR PROTEIN"/>
    <property type="match status" value="1"/>
</dbReference>
<dbReference type="Pfam" id="PF07568">
    <property type="entry name" value="HisKA_2"/>
    <property type="match status" value="1"/>
</dbReference>
<name>A0A176YUQ4_9BRAD</name>
<evidence type="ECO:0000256" key="3">
    <source>
        <dbReference type="ARBA" id="ARBA00022553"/>
    </source>
</evidence>
<keyword evidence="6 10" id="KW-0418">Kinase</keyword>
<keyword evidence="5" id="KW-0547">Nucleotide-binding</keyword>
<proteinExistence type="predicted"/>
<protein>
    <recommendedName>
        <fullName evidence="2">histidine kinase</fullName>
        <ecNumber evidence="2">2.7.13.3</ecNumber>
    </recommendedName>
</protein>
<dbReference type="EC" id="2.7.13.3" evidence="2"/>
<evidence type="ECO:0000256" key="4">
    <source>
        <dbReference type="ARBA" id="ARBA00022679"/>
    </source>
</evidence>
<comment type="caution">
    <text evidence="10">The sequence shown here is derived from an EMBL/GenBank/DDBJ whole genome shotgun (WGS) entry which is preliminary data.</text>
</comment>
<dbReference type="Proteomes" id="UP000076959">
    <property type="component" value="Unassembled WGS sequence"/>
</dbReference>
<evidence type="ECO:0000256" key="2">
    <source>
        <dbReference type="ARBA" id="ARBA00012438"/>
    </source>
</evidence>
<evidence type="ECO:0000256" key="5">
    <source>
        <dbReference type="ARBA" id="ARBA00022741"/>
    </source>
</evidence>
<keyword evidence="4" id="KW-0808">Transferase</keyword>
<feature type="domain" description="Histidine kinase/HSP90-like ATPase" evidence="9">
    <location>
        <begin position="110"/>
        <end position="189"/>
    </location>
</feature>
<dbReference type="GO" id="GO:0005524">
    <property type="term" value="F:ATP binding"/>
    <property type="evidence" value="ECO:0007669"/>
    <property type="project" value="UniProtKB-KW"/>
</dbReference>
<evidence type="ECO:0000256" key="6">
    <source>
        <dbReference type="ARBA" id="ARBA00022777"/>
    </source>
</evidence>
<dbReference type="OrthoDB" id="7991996at2"/>